<dbReference type="InterPro" id="IPR005895">
    <property type="entry name" value="ABC_transptr_haem_export_CcmA"/>
</dbReference>
<evidence type="ECO:0000256" key="5">
    <source>
        <dbReference type="ARBA" id="ARBA00022967"/>
    </source>
</evidence>
<evidence type="ECO:0000259" key="7">
    <source>
        <dbReference type="PROSITE" id="PS50893"/>
    </source>
</evidence>
<dbReference type="Gene3D" id="3.40.50.300">
    <property type="entry name" value="P-loop containing nucleotide triphosphate hydrolases"/>
    <property type="match status" value="1"/>
</dbReference>
<dbReference type="GO" id="GO:0016887">
    <property type="term" value="F:ATP hydrolysis activity"/>
    <property type="evidence" value="ECO:0007669"/>
    <property type="project" value="InterPro"/>
</dbReference>
<gene>
    <name evidence="8" type="ORF">MNBD_ALPHA03-1803</name>
</gene>
<dbReference type="PANTHER" id="PTHR43499:SF1">
    <property type="entry name" value="ABC TRANSPORTER I FAMILY MEMBER 1"/>
    <property type="match status" value="1"/>
</dbReference>
<dbReference type="InterPro" id="IPR003593">
    <property type="entry name" value="AAA+_ATPase"/>
</dbReference>
<dbReference type="SMART" id="SM00382">
    <property type="entry name" value="AAA"/>
    <property type="match status" value="1"/>
</dbReference>
<protein>
    <recommendedName>
        <fullName evidence="7">ABC transporter domain-containing protein</fullName>
    </recommendedName>
</protein>
<dbReference type="GO" id="GO:0005524">
    <property type="term" value="F:ATP binding"/>
    <property type="evidence" value="ECO:0007669"/>
    <property type="project" value="UniProtKB-KW"/>
</dbReference>
<dbReference type="AlphaFoldDB" id="A0A3B1B247"/>
<dbReference type="InterPro" id="IPR027417">
    <property type="entry name" value="P-loop_NTPase"/>
</dbReference>
<dbReference type="PANTHER" id="PTHR43499">
    <property type="entry name" value="ABC TRANSPORTER I FAMILY MEMBER 1"/>
    <property type="match status" value="1"/>
</dbReference>
<keyword evidence="4" id="KW-0067">ATP-binding</keyword>
<proteinExistence type="predicted"/>
<evidence type="ECO:0000256" key="3">
    <source>
        <dbReference type="ARBA" id="ARBA00022748"/>
    </source>
</evidence>
<dbReference type="GO" id="GO:0017004">
    <property type="term" value="P:cytochrome complex assembly"/>
    <property type="evidence" value="ECO:0007669"/>
    <property type="project" value="UniProtKB-KW"/>
</dbReference>
<keyword evidence="3" id="KW-0201">Cytochrome c-type biogenesis</keyword>
<reference evidence="8" key="1">
    <citation type="submission" date="2018-06" db="EMBL/GenBank/DDBJ databases">
        <authorList>
            <person name="Zhirakovskaya E."/>
        </authorList>
    </citation>
    <scope>NUCLEOTIDE SEQUENCE</scope>
</reference>
<keyword evidence="1" id="KW-0813">Transport</keyword>
<dbReference type="GO" id="GO:0022857">
    <property type="term" value="F:transmembrane transporter activity"/>
    <property type="evidence" value="ECO:0007669"/>
    <property type="project" value="InterPro"/>
</dbReference>
<evidence type="ECO:0000256" key="1">
    <source>
        <dbReference type="ARBA" id="ARBA00022448"/>
    </source>
</evidence>
<dbReference type="SUPFAM" id="SSF52540">
    <property type="entry name" value="P-loop containing nucleoside triphosphate hydrolases"/>
    <property type="match status" value="1"/>
</dbReference>
<evidence type="ECO:0000256" key="6">
    <source>
        <dbReference type="ARBA" id="ARBA00023136"/>
    </source>
</evidence>
<keyword evidence="6" id="KW-0472">Membrane</keyword>
<evidence type="ECO:0000313" key="8">
    <source>
        <dbReference type="EMBL" id="VAX06064.1"/>
    </source>
</evidence>
<feature type="domain" description="ABC transporter" evidence="7">
    <location>
        <begin position="5"/>
        <end position="228"/>
    </location>
</feature>
<dbReference type="InterPro" id="IPR003439">
    <property type="entry name" value="ABC_transporter-like_ATP-bd"/>
</dbReference>
<evidence type="ECO:0000256" key="2">
    <source>
        <dbReference type="ARBA" id="ARBA00022741"/>
    </source>
</evidence>
<dbReference type="PROSITE" id="PS50893">
    <property type="entry name" value="ABC_TRANSPORTER_2"/>
    <property type="match status" value="1"/>
</dbReference>
<dbReference type="EMBL" id="UOFW01000152">
    <property type="protein sequence ID" value="VAX06064.1"/>
    <property type="molecule type" value="Genomic_DNA"/>
</dbReference>
<name>A0A3B1B247_9ZZZZ</name>
<accession>A0A3B1B247</accession>
<dbReference type="Pfam" id="PF00005">
    <property type="entry name" value="ABC_tran"/>
    <property type="match status" value="1"/>
</dbReference>
<organism evidence="8">
    <name type="scientific">hydrothermal vent metagenome</name>
    <dbReference type="NCBI Taxonomy" id="652676"/>
    <lineage>
        <taxon>unclassified sequences</taxon>
        <taxon>metagenomes</taxon>
        <taxon>ecological metagenomes</taxon>
    </lineage>
</organism>
<evidence type="ECO:0000256" key="4">
    <source>
        <dbReference type="ARBA" id="ARBA00022840"/>
    </source>
</evidence>
<sequence length="229" mass="25012">MSEVLRGQNLTCIRGDKVIFCDLSFDIPVGRALILNGANGSGKSSLMKIIAGLLPAQNGEIFYGSNKDTDQNILGDKDWVSRNICYLAHKNGLKPEMTVAENLKFWANIEHHEGGIRAEAKKIGVDHCLDLPVCYLSSGQARRAALTRVLCHPGRIWLLDEPTVGLDIIGVELLCDLMNDHLARGGSILAATHIQLGIDADKSTTLNMSDFSYSASYHSDDDQEESLLC</sequence>
<keyword evidence="5" id="KW-1278">Translocase</keyword>
<keyword evidence="2" id="KW-0547">Nucleotide-binding</keyword>
<dbReference type="NCBIfam" id="TIGR01189">
    <property type="entry name" value="ccmA"/>
    <property type="match status" value="1"/>
</dbReference>